<dbReference type="HOGENOM" id="CLU_704096_0_0_1"/>
<dbReference type="AlphaFoldDB" id="A0A0D0C8M4"/>
<gene>
    <name evidence="1" type="ORF">GYMLUDRAFT_63256</name>
</gene>
<sequence>MNSVPEEILLHIANFLWDPGRRREDLLSFIQCAKLFYRIGIPLLYCSVTFGDGPNIVHWLAEDSSHRHHLLQHMHHISVGEPKLWDQRCYISPSTIVETRTFSMLSKALTTTLRITVHPKSVILKNMFLETSFFTFASMAEPIIDLQIQSCVIDVLTMEQSPPINARSLSILNVFFSDPVTPNPIFLGHQVLTLIALCRQMQKLVFEYDLALCQKLESQRHLMWPITLKKIQFEPLVMWGLNRAEQRIMAVATIFMINTCTSLEEFTISGYFPTKEKNLPLCHSSAKSINVPFDFIAGLCYRGNLEKLNILHSILNAETISKLPRLLTLRTLAVSMVVMDAPSLTGLLHVFPNLVHLTATLDIFDTIEVRNFFSFPDGHLLMVSFLFNSRIG</sequence>
<protein>
    <submittedName>
        <fullName evidence="1">Uncharacterized protein</fullName>
    </submittedName>
</protein>
<name>A0A0D0C8M4_9AGAR</name>
<dbReference type="Proteomes" id="UP000053593">
    <property type="component" value="Unassembled WGS sequence"/>
</dbReference>
<organism evidence="1 2">
    <name type="scientific">Collybiopsis luxurians FD-317 M1</name>
    <dbReference type="NCBI Taxonomy" id="944289"/>
    <lineage>
        <taxon>Eukaryota</taxon>
        <taxon>Fungi</taxon>
        <taxon>Dikarya</taxon>
        <taxon>Basidiomycota</taxon>
        <taxon>Agaricomycotina</taxon>
        <taxon>Agaricomycetes</taxon>
        <taxon>Agaricomycetidae</taxon>
        <taxon>Agaricales</taxon>
        <taxon>Marasmiineae</taxon>
        <taxon>Omphalotaceae</taxon>
        <taxon>Collybiopsis</taxon>
        <taxon>Collybiopsis luxurians</taxon>
    </lineage>
</organism>
<reference evidence="1 2" key="1">
    <citation type="submission" date="2014-04" db="EMBL/GenBank/DDBJ databases">
        <title>Evolutionary Origins and Diversification of the Mycorrhizal Mutualists.</title>
        <authorList>
            <consortium name="DOE Joint Genome Institute"/>
            <consortium name="Mycorrhizal Genomics Consortium"/>
            <person name="Kohler A."/>
            <person name="Kuo A."/>
            <person name="Nagy L.G."/>
            <person name="Floudas D."/>
            <person name="Copeland A."/>
            <person name="Barry K.W."/>
            <person name="Cichocki N."/>
            <person name="Veneault-Fourrey C."/>
            <person name="LaButti K."/>
            <person name="Lindquist E.A."/>
            <person name="Lipzen A."/>
            <person name="Lundell T."/>
            <person name="Morin E."/>
            <person name="Murat C."/>
            <person name="Riley R."/>
            <person name="Ohm R."/>
            <person name="Sun H."/>
            <person name="Tunlid A."/>
            <person name="Henrissat B."/>
            <person name="Grigoriev I.V."/>
            <person name="Hibbett D.S."/>
            <person name="Martin F."/>
        </authorList>
    </citation>
    <scope>NUCLEOTIDE SEQUENCE [LARGE SCALE GENOMIC DNA]</scope>
    <source>
        <strain evidence="1 2">FD-317 M1</strain>
    </source>
</reference>
<evidence type="ECO:0000313" key="1">
    <source>
        <dbReference type="EMBL" id="KIK54317.1"/>
    </source>
</evidence>
<proteinExistence type="predicted"/>
<keyword evidence="2" id="KW-1185">Reference proteome</keyword>
<accession>A0A0D0C8M4</accession>
<dbReference type="EMBL" id="KN834817">
    <property type="protein sequence ID" value="KIK54317.1"/>
    <property type="molecule type" value="Genomic_DNA"/>
</dbReference>
<evidence type="ECO:0000313" key="2">
    <source>
        <dbReference type="Proteomes" id="UP000053593"/>
    </source>
</evidence>